<proteinExistence type="predicted"/>
<sequence length="40" mass="4751">AKEEKTHVGEFQTLLLKKDKEQVEELEHGKKEVEEMLEKI</sequence>
<feature type="non-terminal residue" evidence="1">
    <location>
        <position position="1"/>
    </location>
</feature>
<comment type="caution">
    <text evidence="1">The sequence shown here is derived from an EMBL/GenBank/DDBJ whole genome shotgun (WGS) entry which is preliminary data.</text>
</comment>
<dbReference type="EMBL" id="BARU01032332">
    <property type="protein sequence ID" value="GAH69824.1"/>
    <property type="molecule type" value="Genomic_DNA"/>
</dbReference>
<dbReference type="AlphaFoldDB" id="X1IUM6"/>
<accession>X1IUM6</accession>
<evidence type="ECO:0000313" key="1">
    <source>
        <dbReference type="EMBL" id="GAH69824.1"/>
    </source>
</evidence>
<name>X1IUM6_9ZZZZ</name>
<organism evidence="1">
    <name type="scientific">marine sediment metagenome</name>
    <dbReference type="NCBI Taxonomy" id="412755"/>
    <lineage>
        <taxon>unclassified sequences</taxon>
        <taxon>metagenomes</taxon>
        <taxon>ecological metagenomes</taxon>
    </lineage>
</organism>
<reference evidence="1" key="1">
    <citation type="journal article" date="2014" name="Front. Microbiol.">
        <title>High frequency of phylogenetically diverse reductive dehalogenase-homologous genes in deep subseafloor sedimentary metagenomes.</title>
        <authorList>
            <person name="Kawai M."/>
            <person name="Futagami T."/>
            <person name="Toyoda A."/>
            <person name="Takaki Y."/>
            <person name="Nishi S."/>
            <person name="Hori S."/>
            <person name="Arai W."/>
            <person name="Tsubouchi T."/>
            <person name="Morono Y."/>
            <person name="Uchiyama I."/>
            <person name="Ito T."/>
            <person name="Fujiyama A."/>
            <person name="Inagaki F."/>
            <person name="Takami H."/>
        </authorList>
    </citation>
    <scope>NUCLEOTIDE SEQUENCE</scope>
    <source>
        <strain evidence="1">Expedition CK06-06</strain>
    </source>
</reference>
<gene>
    <name evidence="1" type="ORF">S03H2_51000</name>
</gene>
<protein>
    <submittedName>
        <fullName evidence="1">Uncharacterized protein</fullName>
    </submittedName>
</protein>